<protein>
    <submittedName>
        <fullName evidence="1">Uncharacterized protein</fullName>
    </submittedName>
</protein>
<keyword evidence="2" id="KW-1185">Reference proteome</keyword>
<comment type="caution">
    <text evidence="1">The sequence shown here is derived from an EMBL/GenBank/DDBJ whole genome shotgun (WGS) entry which is preliminary data.</text>
</comment>
<accession>A0ABU7BV58</accession>
<dbReference type="Proteomes" id="UP001345963">
    <property type="component" value="Unassembled WGS sequence"/>
</dbReference>
<proteinExistence type="predicted"/>
<evidence type="ECO:0000313" key="1">
    <source>
        <dbReference type="EMBL" id="MED6253970.1"/>
    </source>
</evidence>
<evidence type="ECO:0000313" key="2">
    <source>
        <dbReference type="Proteomes" id="UP001345963"/>
    </source>
</evidence>
<name>A0ABU7BV58_9TELE</name>
<dbReference type="EMBL" id="JAHUTI010069072">
    <property type="protein sequence ID" value="MED6253970.1"/>
    <property type="molecule type" value="Genomic_DNA"/>
</dbReference>
<reference evidence="1 2" key="1">
    <citation type="submission" date="2021-07" db="EMBL/GenBank/DDBJ databases">
        <authorList>
            <person name="Palmer J.M."/>
        </authorList>
    </citation>
    <scope>NUCLEOTIDE SEQUENCE [LARGE SCALE GENOMIC DNA]</scope>
    <source>
        <strain evidence="1 2">AT_MEX2019</strain>
        <tissue evidence="1">Muscle</tissue>
    </source>
</reference>
<organism evidence="1 2">
    <name type="scientific">Ataeniobius toweri</name>
    <dbReference type="NCBI Taxonomy" id="208326"/>
    <lineage>
        <taxon>Eukaryota</taxon>
        <taxon>Metazoa</taxon>
        <taxon>Chordata</taxon>
        <taxon>Craniata</taxon>
        <taxon>Vertebrata</taxon>
        <taxon>Euteleostomi</taxon>
        <taxon>Actinopterygii</taxon>
        <taxon>Neopterygii</taxon>
        <taxon>Teleostei</taxon>
        <taxon>Neoteleostei</taxon>
        <taxon>Acanthomorphata</taxon>
        <taxon>Ovalentaria</taxon>
        <taxon>Atherinomorphae</taxon>
        <taxon>Cyprinodontiformes</taxon>
        <taxon>Goodeidae</taxon>
        <taxon>Ataeniobius</taxon>
    </lineage>
</organism>
<gene>
    <name evidence="1" type="ORF">ATANTOWER_010328</name>
</gene>
<sequence length="103" mass="12001">MSPTDQVMVTQFFKLYIYFIVNPNGIQITHTFQKTNFHTHMRLLTSQKATDQYFPCFHLFYLHVFNQMSVFYCISIQLHADVFERTAGISGQSGNNKTHGSRS</sequence>